<comment type="similarity">
    <text evidence="1">Belongs to the UPF0065 (bug) family.</text>
</comment>
<dbReference type="SUPFAM" id="SSF53850">
    <property type="entry name" value="Periplasmic binding protein-like II"/>
    <property type="match status" value="1"/>
</dbReference>
<dbReference type="Proteomes" id="UP001549320">
    <property type="component" value="Unassembled WGS sequence"/>
</dbReference>
<dbReference type="Gene3D" id="3.40.190.10">
    <property type="entry name" value="Periplasmic binding protein-like II"/>
    <property type="match status" value="1"/>
</dbReference>
<evidence type="ECO:0000313" key="3">
    <source>
        <dbReference type="Proteomes" id="UP001549320"/>
    </source>
</evidence>
<organism evidence="2 3">
    <name type="scientific">Ottowia thiooxydans</name>
    <dbReference type="NCBI Taxonomy" id="219182"/>
    <lineage>
        <taxon>Bacteria</taxon>
        <taxon>Pseudomonadati</taxon>
        <taxon>Pseudomonadota</taxon>
        <taxon>Betaproteobacteria</taxon>
        <taxon>Burkholderiales</taxon>
        <taxon>Comamonadaceae</taxon>
        <taxon>Ottowia</taxon>
    </lineage>
</organism>
<proteinExistence type="inferred from homology"/>
<accession>A0ABV2QE23</accession>
<dbReference type="InterPro" id="IPR042100">
    <property type="entry name" value="Bug_dom1"/>
</dbReference>
<dbReference type="PIRSF" id="PIRSF017082">
    <property type="entry name" value="YflP"/>
    <property type="match status" value="1"/>
</dbReference>
<dbReference type="Gene3D" id="3.40.190.150">
    <property type="entry name" value="Bordetella uptake gene, domain 1"/>
    <property type="match status" value="1"/>
</dbReference>
<dbReference type="PANTHER" id="PTHR42928:SF5">
    <property type="entry name" value="BLR1237 PROTEIN"/>
    <property type="match status" value="1"/>
</dbReference>
<dbReference type="PANTHER" id="PTHR42928">
    <property type="entry name" value="TRICARBOXYLATE-BINDING PROTEIN"/>
    <property type="match status" value="1"/>
</dbReference>
<evidence type="ECO:0000256" key="1">
    <source>
        <dbReference type="ARBA" id="ARBA00006987"/>
    </source>
</evidence>
<reference evidence="2 3" key="1">
    <citation type="submission" date="2024-06" db="EMBL/GenBank/DDBJ databases">
        <title>Sorghum-associated microbial communities from plants grown in Nebraska, USA.</title>
        <authorList>
            <person name="Schachtman D."/>
        </authorList>
    </citation>
    <scope>NUCLEOTIDE SEQUENCE [LARGE SCALE GENOMIC DNA]</scope>
    <source>
        <strain evidence="2 3">2709</strain>
    </source>
</reference>
<dbReference type="RefSeq" id="WP_354447203.1">
    <property type="nucleotide sequence ID" value="NZ_JBEPSH010000009.1"/>
</dbReference>
<keyword evidence="3" id="KW-1185">Reference proteome</keyword>
<gene>
    <name evidence="2" type="ORF">ABIE13_004388</name>
</gene>
<dbReference type="CDD" id="cd07012">
    <property type="entry name" value="PBP2_Bug_TTT"/>
    <property type="match status" value="1"/>
</dbReference>
<keyword evidence="2" id="KW-0675">Receptor</keyword>
<protein>
    <submittedName>
        <fullName evidence="2">Tripartite-type tricarboxylate transporter receptor subunit TctC</fullName>
    </submittedName>
</protein>
<dbReference type="InterPro" id="IPR005064">
    <property type="entry name" value="BUG"/>
</dbReference>
<comment type="caution">
    <text evidence="2">The sequence shown here is derived from an EMBL/GenBank/DDBJ whole genome shotgun (WGS) entry which is preliminary data.</text>
</comment>
<name>A0ABV2QE23_9BURK</name>
<dbReference type="Pfam" id="PF03401">
    <property type="entry name" value="TctC"/>
    <property type="match status" value="1"/>
</dbReference>
<dbReference type="EMBL" id="JBEPSH010000009">
    <property type="protein sequence ID" value="MET4579260.1"/>
    <property type="molecule type" value="Genomic_DNA"/>
</dbReference>
<sequence length="320" mass="33600">MIRVLSQKVLVSLFLAIGFLSTSFASEGWPSRALTLVVPFGAGGITDVTARTVAKLLQEELGQPVVVDNKPGAGGNIAASAVARAKADGYTLMVITNGMVAVNPLINKSLSYDAVKDFTYISMIANTPLVLVVSEKSPIQDLRSLVAKAKQEKEGVAFASSGLGTSIHQVMGSLSQATDSTFLHVPYKSGAEAVNGLLSGGVESTAVETVVVGPFIESGKMRPLGVTSSQRVPRLPKIPTVSEQLGVEFDVGSISGVVVPRGTPASVVKRLEDALAKVLKSEGMKSLFAQGSQSMPVGSEPFRDRMRKEIEKWKGVFGAP</sequence>
<evidence type="ECO:0000313" key="2">
    <source>
        <dbReference type="EMBL" id="MET4579260.1"/>
    </source>
</evidence>